<proteinExistence type="predicted"/>
<reference evidence="1 2" key="1">
    <citation type="submission" date="2008-07" db="EMBL/GenBank/DDBJ databases">
        <authorList>
            <person name="El-Sayed N."/>
            <person name="Caler E."/>
            <person name="Inman J."/>
            <person name="Amedeo P."/>
            <person name="Hass B."/>
            <person name="Wortman J."/>
        </authorList>
    </citation>
    <scope>NUCLEOTIDE SEQUENCE [LARGE SCALE GENOMIC DNA]</scope>
    <source>
        <strain evidence="2">ATCC 50983 / TXsc</strain>
    </source>
</reference>
<dbReference type="EMBL" id="GG676416">
    <property type="protein sequence ID" value="EER11619.1"/>
    <property type="molecule type" value="Genomic_DNA"/>
</dbReference>
<keyword evidence="2" id="KW-1185">Reference proteome</keyword>
<feature type="non-terminal residue" evidence="1">
    <location>
        <position position="61"/>
    </location>
</feature>
<dbReference type="InParanoid" id="C5KV73"/>
<name>C5KV73_PERM5</name>
<dbReference type="RefSeq" id="XP_002779824.1">
    <property type="nucleotide sequence ID" value="XM_002779778.1"/>
</dbReference>
<protein>
    <submittedName>
        <fullName evidence="1">Uncharacterized protein</fullName>
    </submittedName>
</protein>
<evidence type="ECO:0000313" key="2">
    <source>
        <dbReference type="Proteomes" id="UP000007800"/>
    </source>
</evidence>
<accession>C5KV73</accession>
<dbReference type="AlphaFoldDB" id="C5KV73"/>
<organism evidence="2">
    <name type="scientific">Perkinsus marinus (strain ATCC 50983 / TXsc)</name>
    <dbReference type="NCBI Taxonomy" id="423536"/>
    <lineage>
        <taxon>Eukaryota</taxon>
        <taxon>Sar</taxon>
        <taxon>Alveolata</taxon>
        <taxon>Perkinsozoa</taxon>
        <taxon>Perkinsea</taxon>
        <taxon>Perkinsida</taxon>
        <taxon>Perkinsidae</taxon>
        <taxon>Perkinsus</taxon>
    </lineage>
</organism>
<feature type="non-terminal residue" evidence="1">
    <location>
        <position position="1"/>
    </location>
</feature>
<dbReference type="Proteomes" id="UP000007800">
    <property type="component" value="Unassembled WGS sequence"/>
</dbReference>
<sequence>QTPVGFTISSINPAATPDNNTFHVKHMQRYKCYRRPVRGGRALNVPRSNPSGVIFKYSHHT</sequence>
<evidence type="ECO:0000313" key="1">
    <source>
        <dbReference type="EMBL" id="EER11619.1"/>
    </source>
</evidence>
<dbReference type="GeneID" id="9047034"/>
<gene>
    <name evidence="1" type="ORF">Pmar_PMAR009833</name>
</gene>